<feature type="domain" description="GH18" evidence="3">
    <location>
        <begin position="71"/>
        <end position="428"/>
    </location>
</feature>
<protein>
    <submittedName>
        <fullName evidence="4">Unannotated protein</fullName>
    </submittedName>
</protein>
<dbReference type="SMART" id="SM00636">
    <property type="entry name" value="Glyco_18"/>
    <property type="match status" value="1"/>
</dbReference>
<accession>A0A6J6LTZ3</accession>
<dbReference type="InterPro" id="IPR001223">
    <property type="entry name" value="Glyco_hydro18_cat"/>
</dbReference>
<dbReference type="PROSITE" id="PS01095">
    <property type="entry name" value="GH18_1"/>
    <property type="match status" value="1"/>
</dbReference>
<evidence type="ECO:0000259" key="3">
    <source>
        <dbReference type="PROSITE" id="PS51910"/>
    </source>
</evidence>
<dbReference type="GO" id="GO:0005975">
    <property type="term" value="P:carbohydrate metabolic process"/>
    <property type="evidence" value="ECO:0007669"/>
    <property type="project" value="InterPro"/>
</dbReference>
<dbReference type="SUPFAM" id="SSF51445">
    <property type="entry name" value="(Trans)glycosidases"/>
    <property type="match status" value="1"/>
</dbReference>
<dbReference type="PANTHER" id="PTHR46066">
    <property type="entry name" value="CHITINASE DOMAIN-CONTAINING PROTEIN 1 FAMILY MEMBER"/>
    <property type="match status" value="1"/>
</dbReference>
<sequence length="624" mass="68586">MNMKSRDALRLTTILVTSVFLSLFITNANSADSPKQPPREILSGWIPYYSVKTVMPFVKKIPSITRNETATAGICDATQYGPAENESLTASYLFTNADLIKEVNPFWFTLKSATLIRNDYVTGNPSWPMATTTCLMKRAGISVVPTITDGTAKLQLSGLLANTKSRTQIVESIATLVSTNNFDGIDLDFEGFAFVDGNTTWAKTSPSWVAFIKELSVKLHSDGKTLSVTTPVLFDPTQKSKGYTVYAWAAIANDIDRLRIMTYDYSVAKPGPIGPIEWTERAVKYAVSVMDSTKVFVGLPGYGRDWITKIVGVCPTSAPAGTKIGAKAATFKMNYATEKAIIDKSNPLFDTKTAESTYSYTQIYNGENTKGLSTSCTVSRTVWFQDSQSYAIRAALVEKYKLAGVALWTLGMEAEAATKAIRNAAMSFAPEELTSTISVDKNEITYGQPFLLSGLITGENKVGKSGIPVIVEYRKSDQQPWRKLTEVVTSTDGTISIPLTFASLTYLQIRTEGTWEVGASVSNQSFVQIRPRLSLNAPAVLNAGKEIVISGNVYPRKTGVTVQLQKWNQEKWQNISVVLSSDAQGKFELLLTESKRGVFSYRVLYFLEGETIENRSSEFSIVVR</sequence>
<dbReference type="Pfam" id="PF00704">
    <property type="entry name" value="Glyco_hydro_18"/>
    <property type="match status" value="1"/>
</dbReference>
<dbReference type="Gene3D" id="3.10.50.10">
    <property type="match status" value="1"/>
</dbReference>
<dbReference type="AlphaFoldDB" id="A0A6J6LTZ3"/>
<dbReference type="InterPro" id="IPR017853">
    <property type="entry name" value="GH"/>
</dbReference>
<dbReference type="Gene3D" id="3.20.20.80">
    <property type="entry name" value="Glycosidases"/>
    <property type="match status" value="1"/>
</dbReference>
<dbReference type="InterPro" id="IPR011583">
    <property type="entry name" value="Chitinase_II/V-like_cat"/>
</dbReference>
<gene>
    <name evidence="4" type="ORF">UFOPK2329_00147</name>
</gene>
<keyword evidence="1" id="KW-0378">Hydrolase</keyword>
<dbReference type="InterPro" id="IPR029070">
    <property type="entry name" value="Chitinase_insertion_sf"/>
</dbReference>
<evidence type="ECO:0000256" key="1">
    <source>
        <dbReference type="ARBA" id="ARBA00022801"/>
    </source>
</evidence>
<proteinExistence type="predicted"/>
<keyword evidence="2" id="KW-0326">Glycosidase</keyword>
<dbReference type="PANTHER" id="PTHR46066:SF2">
    <property type="entry name" value="CHITINASE DOMAIN-CONTAINING PROTEIN 1"/>
    <property type="match status" value="1"/>
</dbReference>
<name>A0A6J6LTZ3_9ZZZZ</name>
<organism evidence="4">
    <name type="scientific">freshwater metagenome</name>
    <dbReference type="NCBI Taxonomy" id="449393"/>
    <lineage>
        <taxon>unclassified sequences</taxon>
        <taxon>metagenomes</taxon>
        <taxon>ecological metagenomes</taxon>
    </lineage>
</organism>
<dbReference type="PROSITE" id="PS51910">
    <property type="entry name" value="GH18_2"/>
    <property type="match status" value="1"/>
</dbReference>
<reference evidence="4" key="1">
    <citation type="submission" date="2020-05" db="EMBL/GenBank/DDBJ databases">
        <authorList>
            <person name="Chiriac C."/>
            <person name="Salcher M."/>
            <person name="Ghai R."/>
            <person name="Kavagutti S V."/>
        </authorList>
    </citation>
    <scope>NUCLEOTIDE SEQUENCE</scope>
</reference>
<dbReference type="GO" id="GO:0004553">
    <property type="term" value="F:hydrolase activity, hydrolyzing O-glycosyl compounds"/>
    <property type="evidence" value="ECO:0007669"/>
    <property type="project" value="InterPro"/>
</dbReference>
<evidence type="ECO:0000313" key="4">
    <source>
        <dbReference type="EMBL" id="CAB4664389.1"/>
    </source>
</evidence>
<evidence type="ECO:0000256" key="2">
    <source>
        <dbReference type="ARBA" id="ARBA00023295"/>
    </source>
</evidence>
<dbReference type="GO" id="GO:0008061">
    <property type="term" value="F:chitin binding"/>
    <property type="evidence" value="ECO:0007669"/>
    <property type="project" value="InterPro"/>
</dbReference>
<dbReference type="InterPro" id="IPR001579">
    <property type="entry name" value="Glyco_hydro_18_chit_AS"/>
</dbReference>
<dbReference type="EMBL" id="CAEZWZ010000009">
    <property type="protein sequence ID" value="CAB4664389.1"/>
    <property type="molecule type" value="Genomic_DNA"/>
</dbReference>